<dbReference type="PANTHER" id="PTHR11659">
    <property type="entry name" value="GLUTAMYL-TRNA GLN AMIDOTRANSFERASE SUBUNIT B MITOCHONDRIAL AND PROKARYOTIC PET112-RELATED"/>
    <property type="match status" value="1"/>
</dbReference>
<dbReference type="Gene3D" id="1.10.150.380">
    <property type="entry name" value="GatB domain, N-terminal subdomain"/>
    <property type="match status" value="1"/>
</dbReference>
<evidence type="ECO:0000256" key="3">
    <source>
        <dbReference type="ARBA" id="ARBA00022598"/>
    </source>
</evidence>
<dbReference type="GO" id="GO:0006412">
    <property type="term" value="P:translation"/>
    <property type="evidence" value="ECO:0007669"/>
    <property type="project" value="UniProtKB-UniRule"/>
</dbReference>
<dbReference type="Proteomes" id="UP000176420">
    <property type="component" value="Unassembled WGS sequence"/>
</dbReference>
<dbReference type="FunFam" id="1.10.10.410:FF:000001">
    <property type="entry name" value="Aspartyl/glutamyl-tRNA(Asn/Gln) amidotransferase subunit B"/>
    <property type="match status" value="1"/>
</dbReference>
<comment type="similarity">
    <text evidence="1 10">Belongs to the GatB/GatE family. GatB subfamily.</text>
</comment>
<evidence type="ECO:0000256" key="1">
    <source>
        <dbReference type="ARBA" id="ARBA00005306"/>
    </source>
</evidence>
<keyword evidence="3 10" id="KW-0436">Ligase</keyword>
<protein>
    <recommendedName>
        <fullName evidence="10">Aspartyl/glutamyl-tRNA(Asn/Gln) amidotransferase subunit B</fullName>
        <shortName evidence="10">Asp/Glu-ADT subunit B</shortName>
        <ecNumber evidence="10">6.3.5.-</ecNumber>
    </recommendedName>
</protein>
<evidence type="ECO:0000256" key="2">
    <source>
        <dbReference type="ARBA" id="ARBA00011123"/>
    </source>
</evidence>
<comment type="catalytic activity">
    <reaction evidence="9 10">
        <text>L-glutamyl-tRNA(Gln) + L-glutamine + ATP + H2O = L-glutaminyl-tRNA(Gln) + L-glutamate + ADP + phosphate + H(+)</text>
        <dbReference type="Rhea" id="RHEA:17521"/>
        <dbReference type="Rhea" id="RHEA-COMP:9681"/>
        <dbReference type="Rhea" id="RHEA-COMP:9684"/>
        <dbReference type="ChEBI" id="CHEBI:15377"/>
        <dbReference type="ChEBI" id="CHEBI:15378"/>
        <dbReference type="ChEBI" id="CHEBI:29985"/>
        <dbReference type="ChEBI" id="CHEBI:30616"/>
        <dbReference type="ChEBI" id="CHEBI:43474"/>
        <dbReference type="ChEBI" id="CHEBI:58359"/>
        <dbReference type="ChEBI" id="CHEBI:78520"/>
        <dbReference type="ChEBI" id="CHEBI:78521"/>
        <dbReference type="ChEBI" id="CHEBI:456216"/>
    </reaction>
</comment>
<dbReference type="SMART" id="SM00845">
    <property type="entry name" value="GatB_Yqey"/>
    <property type="match status" value="1"/>
</dbReference>
<dbReference type="InterPro" id="IPR017958">
    <property type="entry name" value="Gln-tRNA_amidoTrfase_suB_CS"/>
</dbReference>
<dbReference type="Pfam" id="PF02934">
    <property type="entry name" value="GatB_N"/>
    <property type="match status" value="1"/>
</dbReference>
<dbReference type="InterPro" id="IPR004413">
    <property type="entry name" value="GatB"/>
</dbReference>
<evidence type="ECO:0000256" key="6">
    <source>
        <dbReference type="ARBA" id="ARBA00022917"/>
    </source>
</evidence>
<name>A0A1G2BC60_9BACT</name>
<sequence length="502" mass="57721">MKEKYEAIIGLEIHLRLNTISKMFCGTKNADSDEPNVYTCPICLGHPGTLPQLNQEAVKLGLKLALALNCEINYDTKFDRKQYFYPDLPKAYQISQYDQPLAVNGFLEICPDNLNLKTVRIERLHLEEDAARLKHNTKGESLVDFNRAGAPLLELVTKPDLKSALEAKVFVQEVQKIARYLNVSQADMEKGHLRCDANVSLRFVGDEALYPKTEIKNMNSFRSVEKAIQYEIERQLQLWEKNSAPQFTTTRGWDDKRNITVLQRSKEEEADYRYFPEPDLPPLHFDTQEINKIRETLPEMPGARRERFRQEFSLSYEDARILTDNPQLAEFFEDTISELRGWLNSLDYTEGTPEEIWAQYSKKMGRLTIAWITSEIFKLCKEENVDFSQIKIKPENFAELLTLIYEKKINSSAGQKILKIMFTKGGDPSQIMQEHDLAQVSDENTVAEAVDNIINSNPQVVKDYKNGKEKALMYLVGQVMKTTKGKINPETATKLLKDKLTV</sequence>
<dbReference type="SUPFAM" id="SSF55931">
    <property type="entry name" value="Glutamine synthetase/guanido kinase"/>
    <property type="match status" value="1"/>
</dbReference>
<dbReference type="EMBL" id="MHKI01000022">
    <property type="protein sequence ID" value="OGY86296.1"/>
    <property type="molecule type" value="Genomic_DNA"/>
</dbReference>
<dbReference type="Pfam" id="PF02637">
    <property type="entry name" value="GatB_Yqey"/>
    <property type="match status" value="1"/>
</dbReference>
<dbReference type="Gene3D" id="1.10.10.410">
    <property type="match status" value="1"/>
</dbReference>
<keyword evidence="4 10" id="KW-0547">Nucleotide-binding</keyword>
<evidence type="ECO:0000259" key="11">
    <source>
        <dbReference type="SMART" id="SM00845"/>
    </source>
</evidence>
<gene>
    <name evidence="10" type="primary">gatB</name>
    <name evidence="12" type="ORF">A2319_05615</name>
</gene>
<dbReference type="HAMAP" id="MF_00121">
    <property type="entry name" value="GatB"/>
    <property type="match status" value="1"/>
</dbReference>
<dbReference type="GO" id="GO:0005524">
    <property type="term" value="F:ATP binding"/>
    <property type="evidence" value="ECO:0007669"/>
    <property type="project" value="UniProtKB-KW"/>
</dbReference>
<dbReference type="InterPro" id="IPR042114">
    <property type="entry name" value="GatB_C_1"/>
</dbReference>
<keyword evidence="5 10" id="KW-0067">ATP-binding</keyword>
<evidence type="ECO:0000256" key="9">
    <source>
        <dbReference type="ARBA" id="ARBA00047913"/>
    </source>
</evidence>
<dbReference type="NCBIfam" id="NF004012">
    <property type="entry name" value="PRK05477.1-2"/>
    <property type="match status" value="1"/>
</dbReference>
<dbReference type="PANTHER" id="PTHR11659:SF0">
    <property type="entry name" value="GLUTAMYL-TRNA(GLN) AMIDOTRANSFERASE SUBUNIT B, MITOCHONDRIAL"/>
    <property type="match status" value="1"/>
</dbReference>
<dbReference type="GO" id="GO:0050567">
    <property type="term" value="F:glutaminyl-tRNA synthase (glutamine-hydrolyzing) activity"/>
    <property type="evidence" value="ECO:0007669"/>
    <property type="project" value="UniProtKB-UniRule"/>
</dbReference>
<comment type="caution">
    <text evidence="12">The sequence shown here is derived from an EMBL/GenBank/DDBJ whole genome shotgun (WGS) entry which is preliminary data.</text>
</comment>
<comment type="subunit">
    <text evidence="2 10">Heterotrimer of A, B and C subunits.</text>
</comment>
<comment type="function">
    <text evidence="7 10">Allows the formation of correctly charged Asn-tRNA(Asn) or Gln-tRNA(Gln) through the transamidation of misacylated Asp-tRNA(Asn) or Glu-tRNA(Gln) in organisms which lack either or both of asparaginyl-tRNA or glutaminyl-tRNA synthetases. The reaction takes place in the presence of glutamine and ATP through an activated phospho-Asp-tRNA(Asn) or phospho-Glu-tRNA(Gln).</text>
</comment>
<dbReference type="InterPro" id="IPR006075">
    <property type="entry name" value="Asn/Gln-tRNA_Trfase_suB/E_cat"/>
</dbReference>
<dbReference type="AlphaFoldDB" id="A0A1G2BC60"/>
<dbReference type="NCBIfam" id="NF004014">
    <property type="entry name" value="PRK05477.1-4"/>
    <property type="match status" value="1"/>
</dbReference>
<feature type="domain" description="Asn/Gln amidotransferase" evidence="11">
    <location>
        <begin position="330"/>
        <end position="500"/>
    </location>
</feature>
<keyword evidence="6 10" id="KW-0648">Protein biosynthesis</keyword>
<dbReference type="InterPro" id="IPR014746">
    <property type="entry name" value="Gln_synth/guanido_kin_cat_dom"/>
</dbReference>
<dbReference type="InterPro" id="IPR023168">
    <property type="entry name" value="GatB_Yqey_C_2"/>
</dbReference>
<dbReference type="GO" id="GO:0070681">
    <property type="term" value="P:glutaminyl-tRNAGln biosynthesis via transamidation"/>
    <property type="evidence" value="ECO:0007669"/>
    <property type="project" value="TreeGrafter"/>
</dbReference>
<accession>A0A1G2BC60</accession>
<dbReference type="GO" id="GO:0050566">
    <property type="term" value="F:asparaginyl-tRNA synthase (glutamine-hydrolyzing) activity"/>
    <property type="evidence" value="ECO:0007669"/>
    <property type="project" value="RHEA"/>
</dbReference>
<evidence type="ECO:0000256" key="5">
    <source>
        <dbReference type="ARBA" id="ARBA00022840"/>
    </source>
</evidence>
<reference evidence="12 13" key="1">
    <citation type="journal article" date="2016" name="Nat. Commun.">
        <title>Thousands of microbial genomes shed light on interconnected biogeochemical processes in an aquifer system.</title>
        <authorList>
            <person name="Anantharaman K."/>
            <person name="Brown C.T."/>
            <person name="Hug L.A."/>
            <person name="Sharon I."/>
            <person name="Castelle C.J."/>
            <person name="Probst A.J."/>
            <person name="Thomas B.C."/>
            <person name="Singh A."/>
            <person name="Wilkins M.J."/>
            <person name="Karaoz U."/>
            <person name="Brodie E.L."/>
            <person name="Williams K.H."/>
            <person name="Hubbard S.S."/>
            <person name="Banfield J.F."/>
        </authorList>
    </citation>
    <scope>NUCLEOTIDE SEQUENCE [LARGE SCALE GENOMIC DNA]</scope>
</reference>
<dbReference type="InterPro" id="IPR018027">
    <property type="entry name" value="Asn/Gln_amidotransferase"/>
</dbReference>
<evidence type="ECO:0000313" key="12">
    <source>
        <dbReference type="EMBL" id="OGY86296.1"/>
    </source>
</evidence>
<evidence type="ECO:0000256" key="4">
    <source>
        <dbReference type="ARBA" id="ARBA00022741"/>
    </source>
</evidence>
<dbReference type="InterPro" id="IPR017959">
    <property type="entry name" value="Asn/Gln-tRNA_amidoTrfase_suB/E"/>
</dbReference>
<comment type="catalytic activity">
    <reaction evidence="8 10">
        <text>L-aspartyl-tRNA(Asn) + L-glutamine + ATP + H2O = L-asparaginyl-tRNA(Asn) + L-glutamate + ADP + phosphate + 2 H(+)</text>
        <dbReference type="Rhea" id="RHEA:14513"/>
        <dbReference type="Rhea" id="RHEA-COMP:9674"/>
        <dbReference type="Rhea" id="RHEA-COMP:9677"/>
        <dbReference type="ChEBI" id="CHEBI:15377"/>
        <dbReference type="ChEBI" id="CHEBI:15378"/>
        <dbReference type="ChEBI" id="CHEBI:29985"/>
        <dbReference type="ChEBI" id="CHEBI:30616"/>
        <dbReference type="ChEBI" id="CHEBI:43474"/>
        <dbReference type="ChEBI" id="CHEBI:58359"/>
        <dbReference type="ChEBI" id="CHEBI:78515"/>
        <dbReference type="ChEBI" id="CHEBI:78516"/>
        <dbReference type="ChEBI" id="CHEBI:456216"/>
    </reaction>
</comment>
<evidence type="ECO:0000313" key="13">
    <source>
        <dbReference type="Proteomes" id="UP000176420"/>
    </source>
</evidence>
<evidence type="ECO:0000256" key="7">
    <source>
        <dbReference type="ARBA" id="ARBA00024799"/>
    </source>
</evidence>
<dbReference type="PROSITE" id="PS01234">
    <property type="entry name" value="GATB"/>
    <property type="match status" value="1"/>
</dbReference>
<evidence type="ECO:0000256" key="8">
    <source>
        <dbReference type="ARBA" id="ARBA00047380"/>
    </source>
</evidence>
<dbReference type="NCBIfam" id="TIGR00133">
    <property type="entry name" value="gatB"/>
    <property type="match status" value="1"/>
</dbReference>
<dbReference type="EC" id="6.3.5.-" evidence="10"/>
<organism evidence="12 13">
    <name type="scientific">Candidatus Kerfeldbacteria bacterium RIFOXYB2_FULL_38_14</name>
    <dbReference type="NCBI Taxonomy" id="1798547"/>
    <lineage>
        <taxon>Bacteria</taxon>
        <taxon>Candidatus Kerfeldiibacteriota</taxon>
    </lineage>
</organism>
<dbReference type="SUPFAM" id="SSF89095">
    <property type="entry name" value="GatB/YqeY motif"/>
    <property type="match status" value="1"/>
</dbReference>
<evidence type="ECO:0000256" key="10">
    <source>
        <dbReference type="HAMAP-Rule" id="MF_00121"/>
    </source>
</evidence>
<proteinExistence type="inferred from homology"/>
<dbReference type="InterPro" id="IPR003789">
    <property type="entry name" value="Asn/Gln_tRNA_amidoTrase-B-like"/>
</dbReference>